<evidence type="ECO:0000313" key="1">
    <source>
        <dbReference type="EMBL" id="PYF05016.1"/>
    </source>
</evidence>
<dbReference type="RefSeq" id="WP_110779652.1">
    <property type="nucleotide sequence ID" value="NZ_QJTI01000002.1"/>
</dbReference>
<reference evidence="1 2" key="1">
    <citation type="submission" date="2018-06" db="EMBL/GenBank/DDBJ databases">
        <title>Genomic Encyclopedia of Archaeal and Bacterial Type Strains, Phase II (KMG-II): from individual species to whole genera.</title>
        <authorList>
            <person name="Goeker M."/>
        </authorList>
    </citation>
    <scope>NUCLEOTIDE SEQUENCE [LARGE SCALE GENOMIC DNA]</scope>
    <source>
        <strain evidence="1 2">JCM 11668</strain>
    </source>
</reference>
<gene>
    <name evidence="1" type="ORF">BJ122_102242</name>
</gene>
<protein>
    <submittedName>
        <fullName evidence="1">Uncharacterized protein</fullName>
    </submittedName>
</protein>
<evidence type="ECO:0000313" key="2">
    <source>
        <dbReference type="Proteomes" id="UP000248148"/>
    </source>
</evidence>
<proteinExistence type="predicted"/>
<name>A0A318TJX2_9BRAD</name>
<dbReference type="AlphaFoldDB" id="A0A318TJX2"/>
<comment type="caution">
    <text evidence="1">The sequence shown here is derived from an EMBL/GenBank/DDBJ whole genome shotgun (WGS) entry which is preliminary data.</text>
</comment>
<organism evidence="1 2">
    <name type="scientific">Rhodopseudomonas faecalis</name>
    <dbReference type="NCBI Taxonomy" id="99655"/>
    <lineage>
        <taxon>Bacteria</taxon>
        <taxon>Pseudomonadati</taxon>
        <taxon>Pseudomonadota</taxon>
        <taxon>Alphaproteobacteria</taxon>
        <taxon>Hyphomicrobiales</taxon>
        <taxon>Nitrobacteraceae</taxon>
        <taxon>Rhodopseudomonas</taxon>
    </lineage>
</organism>
<keyword evidence="2" id="KW-1185">Reference proteome</keyword>
<accession>A0A318TJX2</accession>
<dbReference type="EMBL" id="QJTI01000002">
    <property type="protein sequence ID" value="PYF05016.1"/>
    <property type="molecule type" value="Genomic_DNA"/>
</dbReference>
<dbReference type="Proteomes" id="UP000248148">
    <property type="component" value="Unassembled WGS sequence"/>
</dbReference>
<sequence>MPVELEIPHGATKEYLLAFGVAAVYVAAPLSGEPAAIGVARDLGRALAKLRERWQPAIFINYAIWTSNHQRAEAIVDEVAAVFGPSLASSTKGVFEVRGERLVGAIDAVIDRNGWTATRHDVALGRVRAAIDHLDTALAQAKAAGGLKFFNTAFKNYRQQAMSRGERFMTYGEAYNRFRRHMVAQIASRPAHGKAAGLEYGDALKVVFRRG</sequence>